<proteinExistence type="predicted"/>
<feature type="domain" description="Phage terminase large subunit N-terminal" evidence="1">
    <location>
        <begin position="18"/>
        <end position="202"/>
    </location>
</feature>
<dbReference type="RefSeq" id="WP_270128665.1">
    <property type="nucleotide sequence ID" value="NZ_CP115396.1"/>
</dbReference>
<dbReference type="InterPro" id="IPR052380">
    <property type="entry name" value="Viral_DNA_packaging_terminase"/>
</dbReference>
<dbReference type="PANTHER" id="PTHR39184">
    <property type="match status" value="1"/>
</dbReference>
<evidence type="ECO:0000313" key="4">
    <source>
        <dbReference type="Proteomes" id="UP001211872"/>
    </source>
</evidence>
<feature type="domain" description="Phage terminase large subunit C-terminal" evidence="2">
    <location>
        <begin position="233"/>
        <end position="372"/>
    </location>
</feature>
<evidence type="ECO:0000313" key="3">
    <source>
        <dbReference type="EMBL" id="WBO86075.1"/>
    </source>
</evidence>
<protein>
    <submittedName>
        <fullName evidence="3">Terminase large subunit</fullName>
    </submittedName>
</protein>
<accession>A0ABY7PTX3</accession>
<dbReference type="Proteomes" id="UP001211872">
    <property type="component" value="Chromosome"/>
</dbReference>
<reference evidence="3 4" key="1">
    <citation type="journal article" date="2011" name="Int. J. Syst. Evol. Microbiol.">
        <title>Hymenobacter yonginensis sp. nov., isolated from a mesotrophic artificial lake.</title>
        <authorList>
            <person name="Joung Y."/>
            <person name="Cho S.H."/>
            <person name="Kim H."/>
            <person name="Kim S.B."/>
            <person name="Joh K."/>
        </authorList>
    </citation>
    <scope>NUCLEOTIDE SEQUENCE [LARGE SCALE GENOMIC DNA]</scope>
    <source>
        <strain evidence="3 4">KCTC 22745</strain>
    </source>
</reference>
<dbReference type="InterPro" id="IPR035413">
    <property type="entry name" value="Terminase_L_C"/>
</dbReference>
<evidence type="ECO:0000259" key="2">
    <source>
        <dbReference type="Pfam" id="PF17288"/>
    </source>
</evidence>
<dbReference type="Gene3D" id="3.40.50.300">
    <property type="entry name" value="P-loop containing nucleotide triphosphate hydrolases"/>
    <property type="match status" value="1"/>
</dbReference>
<dbReference type="InterPro" id="IPR035412">
    <property type="entry name" value="Terminase_L_N"/>
</dbReference>
<name>A0ABY7PTX3_9BACT</name>
<keyword evidence="4" id="KW-1185">Reference proteome</keyword>
<dbReference type="EMBL" id="CP115396">
    <property type="protein sequence ID" value="WBO86075.1"/>
    <property type="molecule type" value="Genomic_DNA"/>
</dbReference>
<dbReference type="PANTHER" id="PTHR39184:SF1">
    <property type="entry name" value="PBSX PHAGE TERMINASE LARGE SUBUNIT"/>
    <property type="match status" value="1"/>
</dbReference>
<dbReference type="Gene3D" id="3.30.420.280">
    <property type="match status" value="1"/>
</dbReference>
<organism evidence="3 4">
    <name type="scientific">Hymenobacter yonginensis</name>
    <dbReference type="NCBI Taxonomy" id="748197"/>
    <lineage>
        <taxon>Bacteria</taxon>
        <taxon>Pseudomonadati</taxon>
        <taxon>Bacteroidota</taxon>
        <taxon>Cytophagia</taxon>
        <taxon>Cytophagales</taxon>
        <taxon>Hymenobacteraceae</taxon>
        <taxon>Hymenobacter</taxon>
    </lineage>
</organism>
<sequence>MFKSSRLFVDNYHSAADTVVNQGGTSSGKTYSILQVLFTKLSELKRKVCTVAGQDIPNLKAGALRDALDIYNNSPELQSLIKSYNKSERIFEFHNGCVMEFKSYEDSQDAKSGKRDFLFVNEAQGVVKPIYDELELRTKEQVFIDYNPNAEFYVHESIIGRPGVELLISDHRHNPFLMEKQRAKIEGLKQKDLELWKVYARGMTGKIEGLVLRNWTVVEAVPPLAKFIGRGMDFGFTNDPTTAIDVYLQQGELWLDEVLYAEGLTNPDIHQRLLAEDPAATLKRLVADSAEPKSIEELRRLGFRLIEGALKGPDSVSNGLDILKRYPLNVTRRSINLRKELSNYKYRVDRLTGKPTNEPVDAFNHCIDPVRYVALNCIGKPVAAPITVHQSFGPSRRR</sequence>
<dbReference type="InterPro" id="IPR027417">
    <property type="entry name" value="P-loop_NTPase"/>
</dbReference>
<gene>
    <name evidence="3" type="ORF">O9Z63_07420</name>
</gene>
<evidence type="ECO:0000259" key="1">
    <source>
        <dbReference type="Pfam" id="PF04466"/>
    </source>
</evidence>
<dbReference type="Pfam" id="PF04466">
    <property type="entry name" value="Terminase_3"/>
    <property type="match status" value="1"/>
</dbReference>
<dbReference type="Pfam" id="PF17288">
    <property type="entry name" value="Terminase_3C"/>
    <property type="match status" value="1"/>
</dbReference>